<dbReference type="CDD" id="cd01007">
    <property type="entry name" value="PBP2_BvgS_HisK_like"/>
    <property type="match status" value="1"/>
</dbReference>
<dbReference type="Gene3D" id="1.10.3210.10">
    <property type="entry name" value="Hypothetical protein af1432"/>
    <property type="match status" value="2"/>
</dbReference>
<dbReference type="Pfam" id="PF00497">
    <property type="entry name" value="SBP_bac_3"/>
    <property type="match status" value="1"/>
</dbReference>
<dbReference type="SUPFAM" id="SSF53850">
    <property type="entry name" value="Periplasmic binding protein-like II"/>
    <property type="match status" value="1"/>
</dbReference>
<feature type="domain" description="HD-GYP" evidence="2">
    <location>
        <begin position="830"/>
        <end position="1036"/>
    </location>
</feature>
<dbReference type="InterPro" id="IPR003607">
    <property type="entry name" value="HD/PDEase_dom"/>
</dbReference>
<evidence type="ECO:0000313" key="3">
    <source>
        <dbReference type="EMBL" id="SHI27423.1"/>
    </source>
</evidence>
<dbReference type="Gene3D" id="3.30.450.20">
    <property type="entry name" value="PAS domain"/>
    <property type="match status" value="1"/>
</dbReference>
<keyword evidence="1" id="KW-0812">Transmembrane</keyword>
<organism evidence="3 4">
    <name type="scientific">Vibrio aerogenes CECT 7868</name>
    <dbReference type="NCBI Taxonomy" id="1216006"/>
    <lineage>
        <taxon>Bacteria</taxon>
        <taxon>Pseudomonadati</taxon>
        <taxon>Pseudomonadota</taxon>
        <taxon>Gammaproteobacteria</taxon>
        <taxon>Vibrionales</taxon>
        <taxon>Vibrionaceae</taxon>
        <taxon>Vibrio</taxon>
    </lineage>
</organism>
<dbReference type="Gene3D" id="6.10.340.10">
    <property type="match status" value="1"/>
</dbReference>
<dbReference type="Gene3D" id="3.40.190.10">
    <property type="entry name" value="Periplasmic binding protein-like II"/>
    <property type="match status" value="2"/>
</dbReference>
<reference evidence="3 4" key="1">
    <citation type="submission" date="2016-11" db="EMBL/GenBank/DDBJ databases">
        <authorList>
            <person name="Jaros S."/>
            <person name="Januszkiewicz K."/>
            <person name="Wedrychowicz H."/>
        </authorList>
    </citation>
    <scope>NUCLEOTIDE SEQUENCE [LARGE SCALE GENOMIC DNA]</scope>
    <source>
        <strain evidence="3 4">CECT 7868</strain>
    </source>
</reference>
<dbReference type="InterPro" id="IPR001638">
    <property type="entry name" value="Solute-binding_3/MltF_N"/>
</dbReference>
<dbReference type="AlphaFoldDB" id="A0A1M5ZU03"/>
<dbReference type="InterPro" id="IPR037522">
    <property type="entry name" value="HD_GYP_dom"/>
</dbReference>
<dbReference type="Pfam" id="PF13487">
    <property type="entry name" value="HD_5"/>
    <property type="match status" value="1"/>
</dbReference>
<keyword evidence="1" id="KW-0472">Membrane</keyword>
<gene>
    <name evidence="3" type="primary">bvgS</name>
    <name evidence="3" type="ORF">VA7868_03190</name>
</gene>
<dbReference type="PROSITE" id="PS51832">
    <property type="entry name" value="HD_GYP"/>
    <property type="match status" value="1"/>
</dbReference>
<dbReference type="EC" id="2.7.13.3" evidence="3"/>
<protein>
    <submittedName>
        <fullName evidence="3">Virulence sensor protein BvgS</fullName>
        <ecNumber evidence="3">2.7.13.3</ecNumber>
    </submittedName>
</protein>
<dbReference type="GO" id="GO:0008081">
    <property type="term" value="F:phosphoric diester hydrolase activity"/>
    <property type="evidence" value="ECO:0007669"/>
    <property type="project" value="UniProtKB-ARBA"/>
</dbReference>
<dbReference type="GO" id="GO:0004673">
    <property type="term" value="F:protein histidine kinase activity"/>
    <property type="evidence" value="ECO:0007669"/>
    <property type="project" value="UniProtKB-EC"/>
</dbReference>
<dbReference type="SMART" id="SM00471">
    <property type="entry name" value="HDc"/>
    <property type="match status" value="1"/>
</dbReference>
<evidence type="ECO:0000313" key="4">
    <source>
        <dbReference type="Proteomes" id="UP000184608"/>
    </source>
</evidence>
<dbReference type="PANTHER" id="PTHR45228">
    <property type="entry name" value="CYCLIC DI-GMP PHOSPHODIESTERASE TM_0186-RELATED"/>
    <property type="match status" value="1"/>
</dbReference>
<dbReference type="Proteomes" id="UP000184608">
    <property type="component" value="Unassembled WGS sequence"/>
</dbReference>
<evidence type="ECO:0000259" key="2">
    <source>
        <dbReference type="PROSITE" id="PS51832"/>
    </source>
</evidence>
<accession>A0A1M5ZU03</accession>
<dbReference type="InterPro" id="IPR052020">
    <property type="entry name" value="Cyclic_di-GMP/3'3'-cGAMP_PDE"/>
</dbReference>
<dbReference type="SMART" id="SM00062">
    <property type="entry name" value="PBPb"/>
    <property type="match status" value="1"/>
</dbReference>
<dbReference type="PANTHER" id="PTHR45228:SF5">
    <property type="entry name" value="CYCLIC DI-GMP PHOSPHODIESTERASE VC_1348-RELATED"/>
    <property type="match status" value="1"/>
</dbReference>
<keyword evidence="3" id="KW-0808">Transferase</keyword>
<sequence>MFSIKMTVMFLFIVLSLLIILVSVSLQYYFSQHLAKETARILFSNAAERVSERIYSLDTESSDLVLLLSRYPEISQKDTKETLRPITSVMIQAMEQKPYLYAIYIGYEDGNFYELINLDSSDNLRETLQARPSDRWLVVHIHESQAGRFRDFIFFDTQLNLTHQRRESSKYFANIRPWYRDAMSSDTMIKTDPYMFHNTQSPGTTFAKRIPGSQNVIAVDISLDTLSAYLRKNNPIAQGHTFIFDQSGKVYAHSFAENVFRAAPEVTPIPLMDSQKQFIAQAGTIRVSNEENWPPFDFSYSGHPQGFSVDLMNLIAGKIGMKIEYVNGYSWNELVELFKQGKLDVLHSLFYTPARENWGLFSVPYLKLSPVLVTRTDQLPLDRLSQLGPGQVIAIPRGWAFAALVKAHYPDVKVLEVKDTLAALRAVQDGQATAAFDNDRVVRYFIDRYTLTGLHLEPDLSPQTQQLDQQLRFLVHEDQTELQHLLNLAIHSLTPQELEQIENRWLGHHASAKLQRAISSGVVPDPAFIRLATTSKKLNAIAHDMQIGDRSYTIFVHRIQSDQGAVSFVGMMVPTAVMLQPYMDKVYYSVVITLGLLMIVTPVLVSFANMIVKPVNMLAEENQKIKQRKFKAVKHVPSHIREINDLSLSILSMADSIEDYQRNQQELVDAFIELIAQAIDEKSPYTGGHCARVPELAIMLAKAADQSDSPAFRHFNFATQEQWREFRVAAWLHDCGKVTTPEYIIDKGSKLETIYNRIHEIRMRFEVLWRDAEIEHLQRIAAGQAHDVSEAMLSARHQQIQDDFAFIAQCNIGSDDMGDDAVRRIQQISRQVWMRHLNSRLGLSPEEVKQFAGIDEKPLPTAEYLLADKQEHIIAWEASHLEKIGDDIRMAVPEYQANLGEIYNLCIRKGTLTTEDRFRINEHIIATIHMLEALPLPEELARIPEIAGGHHEKLDGTGYPKRLSAGELSTEARILAIADVFEALTASDRPYKEMKTLSQALEIMTQMVQDHHLDAELFKLFLSGRVYAEYAARFLDESQIDDVDIYQYLGAVD</sequence>
<name>A0A1M5ZU03_9VIBR</name>
<feature type="transmembrane region" description="Helical" evidence="1">
    <location>
        <begin position="586"/>
        <end position="608"/>
    </location>
</feature>
<dbReference type="EMBL" id="FQXZ01000036">
    <property type="protein sequence ID" value="SHI27423.1"/>
    <property type="molecule type" value="Genomic_DNA"/>
</dbReference>
<proteinExistence type="predicted"/>
<evidence type="ECO:0000256" key="1">
    <source>
        <dbReference type="SAM" id="Phobius"/>
    </source>
</evidence>
<keyword evidence="1" id="KW-1133">Transmembrane helix</keyword>
<dbReference type="CDD" id="cd00077">
    <property type="entry name" value="HDc"/>
    <property type="match status" value="2"/>
</dbReference>
<keyword evidence="4" id="KW-1185">Reference proteome</keyword>
<dbReference type="STRING" id="1216006.VA7868_03190"/>
<dbReference type="SUPFAM" id="SSF109604">
    <property type="entry name" value="HD-domain/PDEase-like"/>
    <property type="match status" value="2"/>
</dbReference>